<dbReference type="Proteomes" id="UP001596044">
    <property type="component" value="Unassembled WGS sequence"/>
</dbReference>
<organism evidence="1 2">
    <name type="scientific">Paenibacillus aestuarii</name>
    <dbReference type="NCBI Taxonomy" id="516965"/>
    <lineage>
        <taxon>Bacteria</taxon>
        <taxon>Bacillati</taxon>
        <taxon>Bacillota</taxon>
        <taxon>Bacilli</taxon>
        <taxon>Bacillales</taxon>
        <taxon>Paenibacillaceae</taxon>
        <taxon>Paenibacillus</taxon>
    </lineage>
</organism>
<accession>A0ABW0KDF1</accession>
<keyword evidence="2" id="KW-1185">Reference proteome</keyword>
<gene>
    <name evidence="1" type="ORF">ACFPOG_23080</name>
</gene>
<sequence length="93" mass="10572">MSMQQSPMGVNVQTLPPPPSYIPPKSTGSYMIDCLYQPTYVWLLNGENFWFIPISVESFGTTGYRWMGSFWMFTGIDTSFIEVVSCPPIPTLY</sequence>
<reference evidence="2" key="1">
    <citation type="journal article" date="2019" name="Int. J. Syst. Evol. Microbiol.">
        <title>The Global Catalogue of Microorganisms (GCM) 10K type strain sequencing project: providing services to taxonomists for standard genome sequencing and annotation.</title>
        <authorList>
            <consortium name="The Broad Institute Genomics Platform"/>
            <consortium name="The Broad Institute Genome Sequencing Center for Infectious Disease"/>
            <person name="Wu L."/>
            <person name="Ma J."/>
        </authorList>
    </citation>
    <scope>NUCLEOTIDE SEQUENCE [LARGE SCALE GENOMIC DNA]</scope>
    <source>
        <strain evidence="2">KACC 11904</strain>
    </source>
</reference>
<comment type="caution">
    <text evidence="1">The sequence shown here is derived from an EMBL/GenBank/DDBJ whole genome shotgun (WGS) entry which is preliminary data.</text>
</comment>
<protein>
    <submittedName>
        <fullName evidence="1">Transporter</fullName>
    </submittedName>
</protein>
<dbReference type="EMBL" id="JBHSMJ010000031">
    <property type="protein sequence ID" value="MFC5451122.1"/>
    <property type="molecule type" value="Genomic_DNA"/>
</dbReference>
<name>A0ABW0KDF1_9BACL</name>
<dbReference type="RefSeq" id="WP_270879524.1">
    <property type="nucleotide sequence ID" value="NZ_JAQFVF010000025.1"/>
</dbReference>
<proteinExistence type="predicted"/>
<evidence type="ECO:0000313" key="1">
    <source>
        <dbReference type="EMBL" id="MFC5451122.1"/>
    </source>
</evidence>
<evidence type="ECO:0000313" key="2">
    <source>
        <dbReference type="Proteomes" id="UP001596044"/>
    </source>
</evidence>